<feature type="transmembrane region" description="Helical" evidence="1">
    <location>
        <begin position="478"/>
        <end position="495"/>
    </location>
</feature>
<evidence type="ECO:0000259" key="3">
    <source>
        <dbReference type="SMART" id="SM00703"/>
    </source>
</evidence>
<protein>
    <recommendedName>
        <fullName evidence="3">Nose resistant-to-fluoxetine protein N-terminal domain-containing protein</fullName>
    </recommendedName>
</protein>
<keyword evidence="1" id="KW-0472">Membrane</keyword>
<keyword evidence="5" id="KW-1185">Reference proteome</keyword>
<evidence type="ECO:0000313" key="4">
    <source>
        <dbReference type="EnsemblMetazoa" id="CLYHEMP021368.1"/>
    </source>
</evidence>
<feature type="transmembrane region" description="Helical" evidence="1">
    <location>
        <begin position="351"/>
        <end position="377"/>
    </location>
</feature>
<sequence>MMKNLLFIGSLVLITNLCDSQDFQYDPFAHLSRQYSEDSFNISSINIEQIHDQLQTVNLAKLFQNFNTVSDEAACLTALLKLFAPVLAIKHWTPEAILNLLSQPVGKVLDSWGKPPSRILSGNLVWLGAYDECVAVDDMKYCSSSMALGGKYPGRFGFCFPKICSANDLSPIIALLNNQTKGALVFGKDLTCEKENSYDGVTKFAFVVCGLLLALSLMGTCYDVIKKLRKTPYNNLTEEDNHINQNGDVSVLSSSVSKSELPKEDSVETMRVNGPNQKFSVIHDFLMAFSIPKNITAILSTESPKGAIGSINGIRVLSITWVLIGHGYVFGASVFRFDNILPVSNELMHSFAFMAISNATFSVDSFFLLSGLLVGYLTIRRLDKLPMTTSKLIALFAKSNLHRYIRLTPSLMFVMLIWSSFYPRMITGPNKMFFQDSSNWNKNCEKYWWSNILYINNFWPTDFNAECIAWVWYLANDMQFYILSPFILVPMLILERRFTNSAISKRLFPILYIGAWTCVSLIITAIIYQVYNLPAIGQNPKRASSNEGQNKVYGKPYTRITPYLVGIVLGYLFSRRLFVNDKMKKAFVFFGWVCAFIIGLLVIYGPYWKAVQPGATFFNDFQRTMYGTFMRFAWAVALAWVVYACHNGSGGFIDSFLSWKVWIPLSRLTYGVYLLHILVIYYFFASRETVFHYQHNLFAFDLVSMTFVSFVCSFMMALFLEYPVLNLEKRFLM</sequence>
<feature type="transmembrane region" description="Helical" evidence="1">
    <location>
        <begin position="404"/>
        <end position="422"/>
    </location>
</feature>
<feature type="transmembrane region" description="Helical" evidence="1">
    <location>
        <begin position="586"/>
        <end position="608"/>
    </location>
</feature>
<proteinExistence type="predicted"/>
<name>A0A7M5XCK4_9CNID</name>
<keyword evidence="1" id="KW-0812">Transmembrane</keyword>
<keyword evidence="1" id="KW-1133">Transmembrane helix</keyword>
<organism evidence="4 5">
    <name type="scientific">Clytia hemisphaerica</name>
    <dbReference type="NCBI Taxonomy" id="252671"/>
    <lineage>
        <taxon>Eukaryota</taxon>
        <taxon>Metazoa</taxon>
        <taxon>Cnidaria</taxon>
        <taxon>Hydrozoa</taxon>
        <taxon>Hydroidolina</taxon>
        <taxon>Leptothecata</taxon>
        <taxon>Obeliida</taxon>
        <taxon>Clytiidae</taxon>
        <taxon>Clytia</taxon>
    </lineage>
</organism>
<feature type="transmembrane region" description="Helical" evidence="1">
    <location>
        <begin position="667"/>
        <end position="685"/>
    </location>
</feature>
<keyword evidence="2" id="KW-0732">Signal</keyword>
<dbReference type="EnsemblMetazoa" id="CLYHEMT021368.1">
    <property type="protein sequence ID" value="CLYHEMP021368.1"/>
    <property type="gene ID" value="CLYHEMG021368"/>
</dbReference>
<feature type="signal peptide" evidence="2">
    <location>
        <begin position="1"/>
        <end position="20"/>
    </location>
</feature>
<feature type="transmembrane region" description="Helical" evidence="1">
    <location>
        <begin position="507"/>
        <end position="531"/>
    </location>
</feature>
<feature type="chain" id="PRO_5029448655" description="Nose resistant-to-fluoxetine protein N-terminal domain-containing protein" evidence="2">
    <location>
        <begin position="21"/>
        <end position="733"/>
    </location>
</feature>
<feature type="transmembrane region" description="Helical" evidence="1">
    <location>
        <begin position="204"/>
        <end position="225"/>
    </location>
</feature>
<dbReference type="Pfam" id="PF20146">
    <property type="entry name" value="NRF"/>
    <property type="match status" value="1"/>
</dbReference>
<dbReference type="SMART" id="SM00703">
    <property type="entry name" value="NRF"/>
    <property type="match status" value="1"/>
</dbReference>
<dbReference type="InterPro" id="IPR002656">
    <property type="entry name" value="Acyl_transf_3_dom"/>
</dbReference>
<dbReference type="GeneID" id="136823550"/>
<feature type="transmembrane region" description="Helical" evidence="1">
    <location>
        <begin position="697"/>
        <end position="720"/>
    </location>
</feature>
<dbReference type="InterPro" id="IPR006621">
    <property type="entry name" value="Nose-resist-to-fluoxetine_N"/>
</dbReference>
<dbReference type="PANTHER" id="PTHR11161">
    <property type="entry name" value="O-ACYLTRANSFERASE"/>
    <property type="match status" value="1"/>
</dbReference>
<dbReference type="RefSeq" id="XP_066935839.1">
    <property type="nucleotide sequence ID" value="XM_067079738.1"/>
</dbReference>
<feature type="transmembrane region" description="Helical" evidence="1">
    <location>
        <begin position="557"/>
        <end position="574"/>
    </location>
</feature>
<dbReference type="InterPro" id="IPR052728">
    <property type="entry name" value="O2_lipid_transport_reg"/>
</dbReference>
<evidence type="ECO:0000313" key="5">
    <source>
        <dbReference type="Proteomes" id="UP000594262"/>
    </source>
</evidence>
<feature type="transmembrane region" description="Helical" evidence="1">
    <location>
        <begin position="313"/>
        <end position="331"/>
    </location>
</feature>
<accession>A0A7M5XCK4</accession>
<dbReference type="OrthoDB" id="207378at2759"/>
<feature type="domain" description="Nose resistant-to-fluoxetine protein N-terminal" evidence="3">
    <location>
        <begin position="72"/>
        <end position="198"/>
    </location>
</feature>
<dbReference type="AlphaFoldDB" id="A0A7M5XCK4"/>
<evidence type="ECO:0000256" key="1">
    <source>
        <dbReference type="SAM" id="Phobius"/>
    </source>
</evidence>
<reference evidence="4" key="1">
    <citation type="submission" date="2021-01" db="UniProtKB">
        <authorList>
            <consortium name="EnsemblMetazoa"/>
        </authorList>
    </citation>
    <scope>IDENTIFICATION</scope>
</reference>
<dbReference type="PANTHER" id="PTHR11161:SF0">
    <property type="entry name" value="O-ACYLTRANSFERASE LIKE PROTEIN"/>
    <property type="match status" value="1"/>
</dbReference>
<dbReference type="Pfam" id="PF01757">
    <property type="entry name" value="Acyl_transf_3"/>
    <property type="match status" value="1"/>
</dbReference>
<feature type="transmembrane region" description="Helical" evidence="1">
    <location>
        <begin position="628"/>
        <end position="646"/>
    </location>
</feature>
<evidence type="ECO:0000256" key="2">
    <source>
        <dbReference type="SAM" id="SignalP"/>
    </source>
</evidence>
<dbReference type="GO" id="GO:0016747">
    <property type="term" value="F:acyltransferase activity, transferring groups other than amino-acyl groups"/>
    <property type="evidence" value="ECO:0007669"/>
    <property type="project" value="InterPro"/>
</dbReference>
<dbReference type="Proteomes" id="UP000594262">
    <property type="component" value="Unplaced"/>
</dbReference>